<dbReference type="Gene3D" id="3.30.70.1290">
    <property type="entry name" value="Transposase IS200-like"/>
    <property type="match status" value="1"/>
</dbReference>
<dbReference type="GO" id="GO:0004803">
    <property type="term" value="F:transposase activity"/>
    <property type="evidence" value="ECO:0007669"/>
    <property type="project" value="InterPro"/>
</dbReference>
<comment type="caution">
    <text evidence="2">The sequence shown here is derived from an EMBL/GenBank/DDBJ whole genome shotgun (WGS) entry which is preliminary data.</text>
</comment>
<gene>
    <name evidence="2" type="ORF">AUK40_04390</name>
</gene>
<dbReference type="EMBL" id="MNZT01000076">
    <property type="protein sequence ID" value="OIP96906.1"/>
    <property type="molecule type" value="Genomic_DNA"/>
</dbReference>
<dbReference type="AlphaFoldDB" id="A0A1J5IR72"/>
<evidence type="ECO:0000313" key="3">
    <source>
        <dbReference type="Proteomes" id="UP000183245"/>
    </source>
</evidence>
<reference evidence="2 3" key="1">
    <citation type="journal article" date="2016" name="Environ. Microbiol.">
        <title>Genomic resolution of a cold subsurface aquifer community provides metabolic insights for novel microbes adapted to high CO concentrations.</title>
        <authorList>
            <person name="Probst A.J."/>
            <person name="Castelle C.J."/>
            <person name="Singh A."/>
            <person name="Brown C.T."/>
            <person name="Anantharaman K."/>
            <person name="Sharon I."/>
            <person name="Hug L.A."/>
            <person name="Burstein D."/>
            <person name="Emerson J.B."/>
            <person name="Thomas B.C."/>
            <person name="Banfield J.F."/>
        </authorList>
    </citation>
    <scope>NUCLEOTIDE SEQUENCE [LARGE SCALE GENOMIC DNA]</scope>
    <source>
        <strain evidence="2">CG2_30_54_11</strain>
    </source>
</reference>
<dbReference type="GO" id="GO:0003677">
    <property type="term" value="F:DNA binding"/>
    <property type="evidence" value="ECO:0007669"/>
    <property type="project" value="InterPro"/>
</dbReference>
<dbReference type="InterPro" id="IPR002686">
    <property type="entry name" value="Transposase_17"/>
</dbReference>
<accession>A0A1J5IR72</accession>
<name>A0A1J5IR72_9BACT</name>
<evidence type="ECO:0000259" key="1">
    <source>
        <dbReference type="Pfam" id="PF01797"/>
    </source>
</evidence>
<feature type="domain" description="Transposase IS200-like" evidence="1">
    <location>
        <begin position="17"/>
        <end position="68"/>
    </location>
</feature>
<sequence length="116" mass="13680">MTQRRINQVEYPYFVTANTAERIWLFEDTQLTEQLSAIIMKACQLKCATLYAYCIMPDHVHLLVWMREDSPYNIVRFDAFDQIVLLSGMQESYRHFGVVLAKTFLFLYCEYGTSSQ</sequence>
<protein>
    <recommendedName>
        <fullName evidence="1">Transposase IS200-like domain-containing protein</fullName>
    </recommendedName>
</protein>
<dbReference type="Pfam" id="PF01797">
    <property type="entry name" value="Y1_Tnp"/>
    <property type="match status" value="1"/>
</dbReference>
<dbReference type="Proteomes" id="UP000183245">
    <property type="component" value="Unassembled WGS sequence"/>
</dbReference>
<evidence type="ECO:0000313" key="2">
    <source>
        <dbReference type="EMBL" id="OIP96906.1"/>
    </source>
</evidence>
<dbReference type="STRING" id="1817892.AUK40_04390"/>
<dbReference type="SUPFAM" id="SSF143422">
    <property type="entry name" value="Transposase IS200-like"/>
    <property type="match status" value="1"/>
</dbReference>
<proteinExistence type="predicted"/>
<organism evidence="2 3">
    <name type="scientific">Candidatus Wirthbacteria bacterium CG2_30_54_11</name>
    <dbReference type="NCBI Taxonomy" id="1817892"/>
    <lineage>
        <taxon>Bacteria</taxon>
        <taxon>Candidatus Wirthbacteria</taxon>
    </lineage>
</organism>
<dbReference type="GO" id="GO:0006313">
    <property type="term" value="P:DNA transposition"/>
    <property type="evidence" value="ECO:0007669"/>
    <property type="project" value="InterPro"/>
</dbReference>
<dbReference type="InterPro" id="IPR036515">
    <property type="entry name" value="Transposase_17_sf"/>
</dbReference>